<dbReference type="PANTHER" id="PTHR30587:SF0">
    <property type="entry name" value="FLAGELLAR BIOSYNTHETIC PROTEIN FLIP"/>
    <property type="match status" value="1"/>
</dbReference>
<keyword evidence="8 12" id="KW-1133">Transmembrane helix</keyword>
<dbReference type="PANTHER" id="PTHR30587">
    <property type="entry name" value="FLAGELLAR BIOSYNTHETIC PROTEIN FLIP"/>
    <property type="match status" value="1"/>
</dbReference>
<dbReference type="InterPro" id="IPR005837">
    <property type="entry name" value="FliP"/>
</dbReference>
<dbReference type="PRINTS" id="PR01302">
    <property type="entry name" value="TYPE3IMPPROT"/>
</dbReference>
<keyword evidence="4 12" id="KW-1003">Cell membrane</keyword>
<keyword evidence="13" id="KW-0282">Flagellum</keyword>
<feature type="transmembrane region" description="Helical" evidence="12">
    <location>
        <begin position="228"/>
        <end position="247"/>
    </location>
</feature>
<dbReference type="KEGG" id="ifn:GM661_02750"/>
<organism evidence="13 14">
    <name type="scientific">Iocasia fonsfrigidae</name>
    <dbReference type="NCBI Taxonomy" id="2682810"/>
    <lineage>
        <taxon>Bacteria</taxon>
        <taxon>Bacillati</taxon>
        <taxon>Bacillota</taxon>
        <taxon>Clostridia</taxon>
        <taxon>Halanaerobiales</taxon>
        <taxon>Halanaerobiaceae</taxon>
        <taxon>Iocasia</taxon>
    </lineage>
</organism>
<comment type="function">
    <text evidence="12">Plays a role in the flagellum-specific transport system.</text>
</comment>
<reference evidence="13" key="1">
    <citation type="submission" date="2019-12" db="EMBL/GenBank/DDBJ databases">
        <authorList>
            <person name="zhang j."/>
            <person name="sun C.M."/>
        </authorList>
    </citation>
    <scope>NUCLEOTIDE SEQUENCE</scope>
    <source>
        <strain evidence="13">NS-1</strain>
    </source>
</reference>
<dbReference type="EMBL" id="CP046640">
    <property type="protein sequence ID" value="QTL96971.1"/>
    <property type="molecule type" value="Genomic_DNA"/>
</dbReference>
<keyword evidence="5 12" id="KW-0812">Transmembrane</keyword>
<keyword evidence="14" id="KW-1185">Reference proteome</keyword>
<evidence type="ECO:0000256" key="6">
    <source>
        <dbReference type="ARBA" id="ARBA00022795"/>
    </source>
</evidence>
<keyword evidence="13" id="KW-0969">Cilium</keyword>
<evidence type="ECO:0000256" key="7">
    <source>
        <dbReference type="ARBA" id="ARBA00022927"/>
    </source>
</evidence>
<dbReference type="GO" id="GO:0009425">
    <property type="term" value="C:bacterial-type flagellum basal body"/>
    <property type="evidence" value="ECO:0007669"/>
    <property type="project" value="UniProtKB-SubCell"/>
</dbReference>
<keyword evidence="9 12" id="KW-0472">Membrane</keyword>
<proteinExistence type="inferred from homology"/>
<name>A0A8A7K6H8_9FIRM</name>
<dbReference type="RefSeq" id="WP_125987986.1">
    <property type="nucleotide sequence ID" value="NZ_CP046640.1"/>
</dbReference>
<evidence type="ECO:0000313" key="14">
    <source>
        <dbReference type="Proteomes" id="UP000665020"/>
    </source>
</evidence>
<keyword evidence="7 12" id="KW-0653">Protein transport</keyword>
<dbReference type="GO" id="GO:0009306">
    <property type="term" value="P:protein secretion"/>
    <property type="evidence" value="ECO:0007669"/>
    <property type="project" value="UniProtKB-UniRule"/>
</dbReference>
<protein>
    <recommendedName>
        <fullName evidence="2 12">Flagellar biosynthetic protein FliP</fullName>
    </recommendedName>
</protein>
<evidence type="ECO:0000256" key="3">
    <source>
        <dbReference type="ARBA" id="ARBA00022448"/>
    </source>
</evidence>
<dbReference type="AlphaFoldDB" id="A0A8A7K6H8"/>
<dbReference type="NCBIfam" id="NF009438">
    <property type="entry name" value="PRK12797.1"/>
    <property type="match status" value="1"/>
</dbReference>
<feature type="transmembrane region" description="Helical" evidence="12">
    <location>
        <begin position="55"/>
        <end position="85"/>
    </location>
</feature>
<evidence type="ECO:0000256" key="4">
    <source>
        <dbReference type="ARBA" id="ARBA00022475"/>
    </source>
</evidence>
<dbReference type="GO" id="GO:0005886">
    <property type="term" value="C:plasma membrane"/>
    <property type="evidence" value="ECO:0007669"/>
    <property type="project" value="UniProtKB-SubCell"/>
</dbReference>
<evidence type="ECO:0000256" key="9">
    <source>
        <dbReference type="ARBA" id="ARBA00023136"/>
    </source>
</evidence>
<keyword evidence="6 12" id="KW-1005">Bacterial flagellum biogenesis</keyword>
<keyword evidence="11 12" id="KW-1006">Bacterial flagellum protein export</keyword>
<accession>A0A8A7K6H8</accession>
<dbReference type="PRINTS" id="PR00951">
    <property type="entry name" value="FLGBIOSNFLIP"/>
</dbReference>
<dbReference type="InterPro" id="IPR005838">
    <property type="entry name" value="T3SS_IM_P"/>
</dbReference>
<dbReference type="GO" id="GO:0044781">
    <property type="term" value="P:bacterial-type flagellum organization"/>
    <property type="evidence" value="ECO:0007669"/>
    <property type="project" value="UniProtKB-UniRule"/>
</dbReference>
<keyword evidence="3 12" id="KW-0813">Transport</keyword>
<evidence type="ECO:0000256" key="12">
    <source>
        <dbReference type="RuleBase" id="RU362069"/>
    </source>
</evidence>
<evidence type="ECO:0000256" key="1">
    <source>
        <dbReference type="ARBA" id="ARBA00006257"/>
    </source>
</evidence>
<evidence type="ECO:0000256" key="11">
    <source>
        <dbReference type="ARBA" id="ARBA00023225"/>
    </source>
</evidence>
<comment type="similarity">
    <text evidence="1 12">Belongs to the FliP/MopC/SpaP family.</text>
</comment>
<feature type="transmembrane region" description="Helical" evidence="12">
    <location>
        <begin position="193"/>
        <end position="216"/>
    </location>
</feature>
<evidence type="ECO:0000256" key="10">
    <source>
        <dbReference type="ARBA" id="ARBA00023143"/>
    </source>
</evidence>
<gene>
    <name evidence="12 13" type="primary">fliP</name>
    <name evidence="13" type="ORF">GM661_02750</name>
</gene>
<dbReference type="Proteomes" id="UP000665020">
    <property type="component" value="Chromosome"/>
</dbReference>
<evidence type="ECO:0000313" key="13">
    <source>
        <dbReference type="EMBL" id="QTL96971.1"/>
    </source>
</evidence>
<keyword evidence="13" id="KW-0966">Cell projection</keyword>
<dbReference type="NCBIfam" id="TIGR01103">
    <property type="entry name" value="fliP"/>
    <property type="match status" value="1"/>
</dbReference>
<evidence type="ECO:0000256" key="5">
    <source>
        <dbReference type="ARBA" id="ARBA00022692"/>
    </source>
</evidence>
<feature type="transmembrane region" description="Helical" evidence="12">
    <location>
        <begin position="97"/>
        <end position="116"/>
    </location>
</feature>
<dbReference type="Pfam" id="PF00813">
    <property type="entry name" value="FliP"/>
    <property type="match status" value="1"/>
</dbReference>
<evidence type="ECO:0000256" key="8">
    <source>
        <dbReference type="ARBA" id="ARBA00022989"/>
    </source>
</evidence>
<dbReference type="PROSITE" id="PS01061">
    <property type="entry name" value="FLIP_2"/>
    <property type="match status" value="1"/>
</dbReference>
<sequence length="255" mass="29023">MIRKNIIAFTLIILLISIIAQPVQADEFQLPDLRLEISNPDGGTQGEDLVLSLRILLLLTVLSLAPAILVMLTSFTRVIIVLSLIRTAMATRQMPPNQVLIGLAIFITVFIMAPVWQQVNTDALQPYLQQEIDTETMYERGISPIREFMFKQTREKDLSLFVDMAEIERPNNRDDIPTYVLIPSFVISEFKTAFQIGFMIYIPFLMIDMIVASTLMSMGMMMLPPVMISIPFKILLFVLVDGWYLVIESLINTFN</sequence>
<keyword evidence="10" id="KW-0975">Bacterial flagellum</keyword>
<evidence type="ECO:0000256" key="2">
    <source>
        <dbReference type="ARBA" id="ARBA00021714"/>
    </source>
</evidence>
<comment type="subcellular location">
    <subcellularLocation>
        <location evidence="12">Cell membrane</location>
        <topology evidence="12">Multi-pass membrane protein</topology>
    </subcellularLocation>
    <subcellularLocation>
        <location evidence="12">Bacterial flagellum basal body</location>
    </subcellularLocation>
</comment>